<organism evidence="2 3">
    <name type="scientific">Chromatium okenii</name>
    <dbReference type="NCBI Taxonomy" id="61644"/>
    <lineage>
        <taxon>Bacteria</taxon>
        <taxon>Pseudomonadati</taxon>
        <taxon>Pseudomonadota</taxon>
        <taxon>Gammaproteobacteria</taxon>
        <taxon>Chromatiales</taxon>
        <taxon>Chromatiaceae</taxon>
        <taxon>Chromatium</taxon>
    </lineage>
</organism>
<sequence length="173" mass="19165">MTLALAAPAVTAQTCRDAVPATRPDSRFITDRDGTVRDLNTGLMWKRCVEGLSGMGCERGKPRLLTWKSAMQQGRHTVFAGYADWRLPDQTELASLVEARCYGIELDAVSFPNTPAERFWTSTPAPYYENSAWMLHFGHSAISFGTESDVGFVRLVRDRAACSPASPQFCVIR</sequence>
<name>A0A2S7XPY5_9GAMM</name>
<evidence type="ECO:0000313" key="2">
    <source>
        <dbReference type="EMBL" id="PQJ95804.1"/>
    </source>
</evidence>
<dbReference type="OrthoDB" id="9793251at2"/>
<dbReference type="PANTHER" id="PTHR35812:SF1">
    <property type="entry name" value="LIPOPROTEIN"/>
    <property type="match status" value="1"/>
</dbReference>
<feature type="domain" description="Lcl C-terminal" evidence="1">
    <location>
        <begin position="34"/>
        <end position="157"/>
    </location>
</feature>
<reference evidence="2 3" key="1">
    <citation type="submission" date="2018-01" db="EMBL/GenBank/DDBJ databases">
        <title>The complete genome sequence of Chromatium okenii LaCa, a purple sulfur bacterium with a turbulent life.</title>
        <authorList>
            <person name="Luedin S.M."/>
            <person name="Liechti N."/>
            <person name="Storelli N."/>
            <person name="Danza F."/>
            <person name="Wittwer M."/>
            <person name="Pothier J.F."/>
            <person name="Tonolla M.A."/>
        </authorList>
    </citation>
    <scope>NUCLEOTIDE SEQUENCE [LARGE SCALE GENOMIC DNA]</scope>
    <source>
        <strain evidence="2 3">LaCa</strain>
    </source>
</reference>
<comment type="caution">
    <text evidence="2">The sequence shown here is derived from an EMBL/GenBank/DDBJ whole genome shotgun (WGS) entry which is preliminary data.</text>
</comment>
<dbReference type="InterPro" id="IPR011460">
    <property type="entry name" value="Lcl_C"/>
</dbReference>
<gene>
    <name evidence="2" type="ORF">CXB77_15595</name>
</gene>
<dbReference type="AlphaFoldDB" id="A0A2S7XPY5"/>
<dbReference type="PANTHER" id="PTHR35812">
    <property type="entry name" value="LIPOPROTEIN"/>
    <property type="match status" value="1"/>
</dbReference>
<evidence type="ECO:0000313" key="3">
    <source>
        <dbReference type="Proteomes" id="UP000239936"/>
    </source>
</evidence>
<dbReference type="Pfam" id="PF07603">
    <property type="entry name" value="Lcl_C"/>
    <property type="match status" value="1"/>
</dbReference>
<protein>
    <recommendedName>
        <fullName evidence="1">Lcl C-terminal domain-containing protein</fullName>
    </recommendedName>
</protein>
<keyword evidence="3" id="KW-1185">Reference proteome</keyword>
<proteinExistence type="predicted"/>
<dbReference type="EMBL" id="PPGH01000037">
    <property type="protein sequence ID" value="PQJ95804.1"/>
    <property type="molecule type" value="Genomic_DNA"/>
</dbReference>
<evidence type="ECO:0000259" key="1">
    <source>
        <dbReference type="Pfam" id="PF07603"/>
    </source>
</evidence>
<accession>A0A2S7XPY5</accession>
<dbReference type="Proteomes" id="UP000239936">
    <property type="component" value="Unassembled WGS sequence"/>
</dbReference>